<gene>
    <name evidence="1" type="ORF">HMPREF9695_04773</name>
</gene>
<dbReference type="RefSeq" id="WP_006023476.1">
    <property type="nucleotide sequence ID" value="NZ_KB375284.1"/>
</dbReference>
<dbReference type="PATRIC" id="fig|883078.3.peg.4930"/>
<dbReference type="HOGENOM" id="CLU_2614102_0_0_5"/>
<protein>
    <recommendedName>
        <fullName evidence="3">DUF3551 domain-containing protein</fullName>
    </recommendedName>
</protein>
<keyword evidence="2" id="KW-1185">Reference proteome</keyword>
<dbReference type="EMBL" id="AGWX01000005">
    <property type="protein sequence ID" value="EKS34863.1"/>
    <property type="molecule type" value="Genomic_DNA"/>
</dbReference>
<evidence type="ECO:0000313" key="1">
    <source>
        <dbReference type="EMBL" id="EKS34863.1"/>
    </source>
</evidence>
<name>K8P937_9BRAD</name>
<proteinExistence type="predicted"/>
<accession>K8P937</accession>
<reference evidence="1 2" key="1">
    <citation type="submission" date="2012-04" db="EMBL/GenBank/DDBJ databases">
        <title>The Genome Sequence of Afipia broomeae ATCC 49717.</title>
        <authorList>
            <consortium name="The Broad Institute Genome Sequencing Platform"/>
            <person name="Earl A."/>
            <person name="Ward D."/>
            <person name="Feldgarden M."/>
            <person name="Gevers D."/>
            <person name="Huys G."/>
            <person name="Walker B."/>
            <person name="Young S.K."/>
            <person name="Zeng Q."/>
            <person name="Gargeya S."/>
            <person name="Fitzgerald M."/>
            <person name="Haas B."/>
            <person name="Abouelleil A."/>
            <person name="Alvarado L."/>
            <person name="Arachchi H.M."/>
            <person name="Berlin A."/>
            <person name="Chapman S.B."/>
            <person name="Goldberg J."/>
            <person name="Griggs A."/>
            <person name="Gujja S."/>
            <person name="Hansen M."/>
            <person name="Howarth C."/>
            <person name="Imamovic A."/>
            <person name="Larimer J."/>
            <person name="McCowen C."/>
            <person name="Montmayeur A."/>
            <person name="Murphy C."/>
            <person name="Neiman D."/>
            <person name="Pearson M."/>
            <person name="Priest M."/>
            <person name="Roberts A."/>
            <person name="Saif S."/>
            <person name="Shea T."/>
            <person name="Sisk P."/>
            <person name="Sykes S."/>
            <person name="Wortman J."/>
            <person name="Nusbaum C."/>
            <person name="Birren B."/>
        </authorList>
    </citation>
    <scope>NUCLEOTIDE SEQUENCE [LARGE SCALE GENOMIC DNA]</scope>
    <source>
        <strain evidence="1 2">ATCC 49717</strain>
    </source>
</reference>
<sequence>MNAMRCGRLPELVFLAGMMVLLMPLGGAHAEMWCIRDFGSDRPVCVFATARDCTSAAVIRGGICEREPLVSRKPAPRIR</sequence>
<evidence type="ECO:0008006" key="3">
    <source>
        <dbReference type="Google" id="ProtNLM"/>
    </source>
</evidence>
<evidence type="ECO:0000313" key="2">
    <source>
        <dbReference type="Proteomes" id="UP000001096"/>
    </source>
</evidence>
<comment type="caution">
    <text evidence="1">The sequence shown here is derived from an EMBL/GenBank/DDBJ whole genome shotgun (WGS) entry which is preliminary data.</text>
</comment>
<dbReference type="AlphaFoldDB" id="K8P937"/>
<dbReference type="Proteomes" id="UP000001096">
    <property type="component" value="Unassembled WGS sequence"/>
</dbReference>
<organism evidence="1 2">
    <name type="scientific">Afipia broomeae ATCC 49717</name>
    <dbReference type="NCBI Taxonomy" id="883078"/>
    <lineage>
        <taxon>Bacteria</taxon>
        <taxon>Pseudomonadati</taxon>
        <taxon>Pseudomonadota</taxon>
        <taxon>Alphaproteobacteria</taxon>
        <taxon>Hyphomicrobiales</taxon>
        <taxon>Nitrobacteraceae</taxon>
        <taxon>Afipia</taxon>
    </lineage>
</organism>